<keyword evidence="2" id="KW-1185">Reference proteome</keyword>
<proteinExistence type="predicted"/>
<dbReference type="EMBL" id="MUHY01000001">
    <property type="protein sequence ID" value="PSB92149.1"/>
    <property type="molecule type" value="Genomic_DNA"/>
</dbReference>
<gene>
    <name evidence="1" type="ORF">BZL35_00380</name>
</gene>
<protein>
    <submittedName>
        <fullName evidence="1">Uncharacterized protein</fullName>
    </submittedName>
</protein>
<comment type="caution">
    <text evidence="1">The sequence shown here is derived from an EMBL/GenBank/DDBJ whole genome shotgun (WGS) entry which is preliminary data.</text>
</comment>
<sequence>MVIYWPVQCTTDAIGMSNSCGTSWRRYHCVKYLHRVSDCIELIVEYHDISNIFVQENSNKFSLESIAVGLIRDMRFFYRESSCHKHHNSYG</sequence>
<reference evidence="1 2" key="1">
    <citation type="journal article" date="2017" name="Front. Microbiol.">
        <title>Genome of Ca. Pandoraea novymonadis, an Endosymbiotic Bacterium of the Trypanosomatid Novymonas esmeraldas.</title>
        <authorList>
            <person name="Kostygov A.Y."/>
            <person name="Butenko A."/>
            <person name="Nenarokova A."/>
            <person name="Tashyreva D."/>
            <person name="Flegontov P."/>
            <person name="Lukes J."/>
            <person name="Yurchenko V."/>
        </authorList>
    </citation>
    <scope>NUCLEOTIDE SEQUENCE [LARGE SCALE GENOMIC DNA]</scope>
    <source>
        <strain evidence="1 2">E262</strain>
    </source>
</reference>
<accession>A0ABX5FEL4</accession>
<evidence type="ECO:0000313" key="2">
    <source>
        <dbReference type="Proteomes" id="UP000242660"/>
    </source>
</evidence>
<evidence type="ECO:0000313" key="1">
    <source>
        <dbReference type="EMBL" id="PSB92149.1"/>
    </source>
</evidence>
<dbReference type="Proteomes" id="UP000242660">
    <property type="component" value="Unassembled WGS sequence"/>
</dbReference>
<organism evidence="1 2">
    <name type="scientific">Candidatus Pandoraea novymonadis</name>
    <dbReference type="NCBI Taxonomy" id="1808959"/>
    <lineage>
        <taxon>Bacteria</taxon>
        <taxon>Pseudomonadati</taxon>
        <taxon>Pseudomonadota</taxon>
        <taxon>Betaproteobacteria</taxon>
        <taxon>Burkholderiales</taxon>
        <taxon>Burkholderiaceae</taxon>
        <taxon>Pandoraea</taxon>
    </lineage>
</organism>
<name>A0ABX5FEL4_9BURK</name>